<keyword evidence="1" id="KW-0812">Transmembrane</keyword>
<feature type="transmembrane region" description="Helical" evidence="1">
    <location>
        <begin position="176"/>
        <end position="194"/>
    </location>
</feature>
<reference evidence="3 4" key="1">
    <citation type="journal article" date="2016" name="Nat. Commun.">
        <title>Thousands of microbial genomes shed light on interconnected biogeochemical processes in an aquifer system.</title>
        <authorList>
            <person name="Anantharaman K."/>
            <person name="Brown C.T."/>
            <person name="Hug L.A."/>
            <person name="Sharon I."/>
            <person name="Castelle C.J."/>
            <person name="Probst A.J."/>
            <person name="Thomas B.C."/>
            <person name="Singh A."/>
            <person name="Wilkins M.J."/>
            <person name="Karaoz U."/>
            <person name="Brodie E.L."/>
            <person name="Williams K.H."/>
            <person name="Hubbard S.S."/>
            <person name="Banfield J.F."/>
        </authorList>
    </citation>
    <scope>NUCLEOTIDE SEQUENCE [LARGE SCALE GENOMIC DNA]</scope>
</reference>
<evidence type="ECO:0000259" key="2">
    <source>
        <dbReference type="Pfam" id="PF00892"/>
    </source>
</evidence>
<dbReference type="PANTHER" id="PTHR22911">
    <property type="entry name" value="ACYL-MALONYL CONDENSING ENZYME-RELATED"/>
    <property type="match status" value="1"/>
</dbReference>
<dbReference type="InterPro" id="IPR000620">
    <property type="entry name" value="EamA_dom"/>
</dbReference>
<feature type="domain" description="EamA" evidence="2">
    <location>
        <begin position="149"/>
        <end position="284"/>
    </location>
</feature>
<accession>A0A1F5YY11</accession>
<protein>
    <recommendedName>
        <fullName evidence="2">EamA domain-containing protein</fullName>
    </recommendedName>
</protein>
<evidence type="ECO:0000256" key="1">
    <source>
        <dbReference type="SAM" id="Phobius"/>
    </source>
</evidence>
<feature type="transmembrane region" description="Helical" evidence="1">
    <location>
        <begin position="214"/>
        <end position="232"/>
    </location>
</feature>
<dbReference type="InterPro" id="IPR037185">
    <property type="entry name" value="EmrE-like"/>
</dbReference>
<dbReference type="STRING" id="1798374.A2Z33_06860"/>
<feature type="transmembrane region" description="Helical" evidence="1">
    <location>
        <begin position="6"/>
        <end position="25"/>
    </location>
</feature>
<name>A0A1F5YY11_9BACT</name>
<sequence length="284" mass="30924">MHWVYFAAISVISISVANVLQRILAREEKNDPIANSIVFQFLVALFTGIYAVSKGFVPPPIHLFPVQFAVSTVFYGLGTLSLFTALKRLGSSEVTILSSFGALVTIAGSLVFLDEKLSPLLILGTFLILLSVFLVTRFDSVKIRSSRTAVFYALAGTSLYGLAVVSDTFILRRYDAVSYTPVISLLPGIFLTIIHPRAVGNIVRIMHRDFLKPMVLFSCFYGIQAVTYYLAIENGANASQMGPFAKSQIVLTVMLAAVFLKERSGLLKKIIATVLVTAGAVLIS</sequence>
<dbReference type="SUPFAM" id="SSF103481">
    <property type="entry name" value="Multidrug resistance efflux transporter EmrE"/>
    <property type="match status" value="2"/>
</dbReference>
<gene>
    <name evidence="3" type="ORF">A2Z33_06860</name>
</gene>
<feature type="transmembrane region" description="Helical" evidence="1">
    <location>
        <begin position="150"/>
        <end position="170"/>
    </location>
</feature>
<dbReference type="GO" id="GO:0016020">
    <property type="term" value="C:membrane"/>
    <property type="evidence" value="ECO:0007669"/>
    <property type="project" value="InterPro"/>
</dbReference>
<feature type="domain" description="EamA" evidence="2">
    <location>
        <begin position="3"/>
        <end position="136"/>
    </location>
</feature>
<dbReference type="EMBL" id="MFJD01000001">
    <property type="protein sequence ID" value="OGG04983.1"/>
    <property type="molecule type" value="Genomic_DNA"/>
</dbReference>
<feature type="transmembrane region" description="Helical" evidence="1">
    <location>
        <begin position="37"/>
        <end position="57"/>
    </location>
</feature>
<evidence type="ECO:0000313" key="4">
    <source>
        <dbReference type="Proteomes" id="UP000178448"/>
    </source>
</evidence>
<feature type="transmembrane region" description="Helical" evidence="1">
    <location>
        <begin position="63"/>
        <end position="83"/>
    </location>
</feature>
<dbReference type="Pfam" id="PF00892">
    <property type="entry name" value="EamA"/>
    <property type="match status" value="2"/>
</dbReference>
<dbReference type="AlphaFoldDB" id="A0A1F5YY11"/>
<keyword evidence="1" id="KW-0472">Membrane</keyword>
<comment type="caution">
    <text evidence="3">The sequence shown here is derived from an EMBL/GenBank/DDBJ whole genome shotgun (WGS) entry which is preliminary data.</text>
</comment>
<dbReference type="Gene3D" id="1.10.3730.20">
    <property type="match status" value="2"/>
</dbReference>
<evidence type="ECO:0000313" key="3">
    <source>
        <dbReference type="EMBL" id="OGG04983.1"/>
    </source>
</evidence>
<feature type="transmembrane region" description="Helical" evidence="1">
    <location>
        <begin position="95"/>
        <end position="113"/>
    </location>
</feature>
<proteinExistence type="predicted"/>
<feature type="transmembrane region" description="Helical" evidence="1">
    <location>
        <begin position="244"/>
        <end position="260"/>
    </location>
</feature>
<keyword evidence="1" id="KW-1133">Transmembrane helix</keyword>
<feature type="transmembrane region" description="Helical" evidence="1">
    <location>
        <begin position="119"/>
        <end position="138"/>
    </location>
</feature>
<dbReference type="Proteomes" id="UP000178448">
    <property type="component" value="Unassembled WGS sequence"/>
</dbReference>
<organism evidence="3 4">
    <name type="scientific">Candidatus Gottesmanbacteria bacterium RBG_16_52_11</name>
    <dbReference type="NCBI Taxonomy" id="1798374"/>
    <lineage>
        <taxon>Bacteria</taxon>
        <taxon>Candidatus Gottesmaniibacteriota</taxon>
    </lineage>
</organism>